<evidence type="ECO:0000313" key="3">
    <source>
        <dbReference type="Proteomes" id="UP000283474"/>
    </source>
</evidence>
<organism evidence="2 3">
    <name type="scientific">Pollutimonas thiosulfatoxidans</name>
    <dbReference type="NCBI Taxonomy" id="2028345"/>
    <lineage>
        <taxon>Bacteria</taxon>
        <taxon>Pseudomonadati</taxon>
        <taxon>Pseudomonadota</taxon>
        <taxon>Betaproteobacteria</taxon>
        <taxon>Burkholderiales</taxon>
        <taxon>Alcaligenaceae</taxon>
        <taxon>Pollutimonas</taxon>
    </lineage>
</organism>
<dbReference type="AlphaFoldDB" id="A0A410GFN3"/>
<sequence length="89" mass="9731">MPSKSEQPQTDVRKDSFQKETSEKDHQKVKNKIKGEHRSMMNAPVDPNSPTTKANFPPGLEAEDAADPGRATPDAPPVDNRSGSSEDSR</sequence>
<name>A0A410GFN3_9BURK</name>
<accession>A0A410GFN3</accession>
<feature type="region of interest" description="Disordered" evidence="1">
    <location>
        <begin position="1"/>
        <end position="89"/>
    </location>
</feature>
<keyword evidence="3" id="KW-1185">Reference proteome</keyword>
<protein>
    <submittedName>
        <fullName evidence="2">Uncharacterized protein</fullName>
    </submittedName>
</protein>
<feature type="compositionally biased region" description="Basic and acidic residues" evidence="1">
    <location>
        <begin position="11"/>
        <end position="39"/>
    </location>
</feature>
<dbReference type="OrthoDB" id="8687784at2"/>
<proteinExistence type="predicted"/>
<evidence type="ECO:0000313" key="2">
    <source>
        <dbReference type="EMBL" id="QAA95100.1"/>
    </source>
</evidence>
<reference evidence="2 3" key="1">
    <citation type="submission" date="2017-08" db="EMBL/GenBank/DDBJ databases">
        <authorList>
            <person name="Park S.-J."/>
            <person name="Kim H."/>
        </authorList>
    </citation>
    <scope>NUCLEOTIDE SEQUENCE [LARGE SCALE GENOMIC DNA]</scope>
    <source>
        <strain evidence="3">ye3</strain>
    </source>
</reference>
<dbReference type="Proteomes" id="UP000283474">
    <property type="component" value="Chromosome"/>
</dbReference>
<dbReference type="EMBL" id="CP022987">
    <property type="protein sequence ID" value="QAA95100.1"/>
    <property type="molecule type" value="Genomic_DNA"/>
</dbReference>
<feature type="compositionally biased region" description="Polar residues" evidence="1">
    <location>
        <begin position="1"/>
        <end position="10"/>
    </location>
</feature>
<dbReference type="RefSeq" id="WP_128356089.1">
    <property type="nucleotide sequence ID" value="NZ_CP022987.1"/>
</dbReference>
<evidence type="ECO:0000256" key="1">
    <source>
        <dbReference type="SAM" id="MobiDB-lite"/>
    </source>
</evidence>
<dbReference type="KEGG" id="pus:CKA81_15460"/>
<gene>
    <name evidence="2" type="ORF">CKA81_15460</name>
</gene>